<evidence type="ECO:0000313" key="7">
    <source>
        <dbReference type="EMBL" id="OTG25368.1"/>
    </source>
</evidence>
<evidence type="ECO:0000259" key="5">
    <source>
        <dbReference type="PROSITE" id="PS50089"/>
    </source>
</evidence>
<name>A0A251UPV6_HELAN</name>
<evidence type="ECO:0000256" key="4">
    <source>
        <dbReference type="PROSITE-ProRule" id="PRU00175"/>
    </source>
</evidence>
<dbReference type="AlphaFoldDB" id="A0A251UPV6"/>
<dbReference type="GO" id="GO:0016567">
    <property type="term" value="P:protein ubiquitination"/>
    <property type="evidence" value="ECO:0000318"/>
    <property type="project" value="GO_Central"/>
</dbReference>
<dbReference type="SMART" id="SM00184">
    <property type="entry name" value="RING"/>
    <property type="match status" value="1"/>
</dbReference>
<dbReference type="Proteomes" id="UP000215914">
    <property type="component" value="Chromosome 5"/>
</dbReference>
<keyword evidence="2 4" id="KW-0863">Zinc-finger</keyword>
<protein>
    <submittedName>
        <fullName evidence="6">Chromatin regulator PHD family</fullName>
    </submittedName>
    <submittedName>
        <fullName evidence="7">Putative RING/U-box superfamily protein</fullName>
    </submittedName>
</protein>
<proteinExistence type="predicted"/>
<evidence type="ECO:0000256" key="1">
    <source>
        <dbReference type="ARBA" id="ARBA00022723"/>
    </source>
</evidence>
<dbReference type="InterPro" id="IPR013083">
    <property type="entry name" value="Znf_RING/FYVE/PHD"/>
</dbReference>
<dbReference type="EMBL" id="MNCJ02000320">
    <property type="protein sequence ID" value="KAF5806034.1"/>
    <property type="molecule type" value="Genomic_DNA"/>
</dbReference>
<evidence type="ECO:0000313" key="6">
    <source>
        <dbReference type="EMBL" id="KAF5806034.1"/>
    </source>
</evidence>
<sequence length="153" mass="17161">MICLTYDGYGASTTTLVFITCVWVPIVQLKNTFFKIICVLMMMLCPLQRRHHDHGNALNHDVCWKVFPDVYHLPTLPFCDVASRGDGGAASKVKDDICSICLSEFGDGDGVSQLDKCHHVFHKRCIVQWLDHGRFTCPLCRSSLLDVSCKLVA</sequence>
<keyword evidence="3" id="KW-0862">Zinc</keyword>
<dbReference type="Pfam" id="PF13639">
    <property type="entry name" value="zf-RING_2"/>
    <property type="match status" value="1"/>
</dbReference>
<accession>A0A251UPV6</accession>
<dbReference type="OMA" id="CIEKWME"/>
<evidence type="ECO:0000256" key="2">
    <source>
        <dbReference type="ARBA" id="ARBA00022771"/>
    </source>
</evidence>
<evidence type="ECO:0000313" key="8">
    <source>
        <dbReference type="Proteomes" id="UP000215914"/>
    </source>
</evidence>
<dbReference type="SUPFAM" id="SSF57850">
    <property type="entry name" value="RING/U-box"/>
    <property type="match status" value="1"/>
</dbReference>
<feature type="domain" description="RING-type" evidence="5">
    <location>
        <begin position="98"/>
        <end position="141"/>
    </location>
</feature>
<evidence type="ECO:0000256" key="3">
    <source>
        <dbReference type="ARBA" id="ARBA00022833"/>
    </source>
</evidence>
<dbReference type="Gramene" id="mRNA:HanXRQr2_Chr05g0216601">
    <property type="protein sequence ID" value="CDS:HanXRQr2_Chr05g0216601.1"/>
    <property type="gene ID" value="HanXRQr2_Chr05g0216601"/>
</dbReference>
<organism evidence="7 8">
    <name type="scientific">Helianthus annuus</name>
    <name type="common">Common sunflower</name>
    <dbReference type="NCBI Taxonomy" id="4232"/>
    <lineage>
        <taxon>Eukaryota</taxon>
        <taxon>Viridiplantae</taxon>
        <taxon>Streptophyta</taxon>
        <taxon>Embryophyta</taxon>
        <taxon>Tracheophyta</taxon>
        <taxon>Spermatophyta</taxon>
        <taxon>Magnoliopsida</taxon>
        <taxon>eudicotyledons</taxon>
        <taxon>Gunneridae</taxon>
        <taxon>Pentapetalae</taxon>
        <taxon>asterids</taxon>
        <taxon>campanulids</taxon>
        <taxon>Asterales</taxon>
        <taxon>Asteraceae</taxon>
        <taxon>Asteroideae</taxon>
        <taxon>Heliantheae alliance</taxon>
        <taxon>Heliantheae</taxon>
        <taxon>Helianthus</taxon>
    </lineage>
</organism>
<dbReference type="GO" id="GO:0061630">
    <property type="term" value="F:ubiquitin protein ligase activity"/>
    <property type="evidence" value="ECO:0000318"/>
    <property type="project" value="GO_Central"/>
</dbReference>
<dbReference type="InterPro" id="IPR001841">
    <property type="entry name" value="Znf_RING"/>
</dbReference>
<reference evidence="7" key="2">
    <citation type="submission" date="2017-02" db="EMBL/GenBank/DDBJ databases">
        <title>Sunflower complete genome.</title>
        <authorList>
            <person name="Langlade N."/>
            <person name="Munos S."/>
        </authorList>
    </citation>
    <scope>NUCLEOTIDE SEQUENCE [LARGE SCALE GENOMIC DNA]</scope>
    <source>
        <tissue evidence="7">Leaves</tissue>
    </source>
</reference>
<dbReference type="PANTHER" id="PTHR45969:SF9">
    <property type="entry name" value="RING-TYPE DOMAIN-CONTAINING PROTEIN"/>
    <property type="match status" value="1"/>
</dbReference>
<keyword evidence="1" id="KW-0479">Metal-binding</keyword>
<dbReference type="EMBL" id="CM007894">
    <property type="protein sequence ID" value="OTG25368.1"/>
    <property type="molecule type" value="Genomic_DNA"/>
</dbReference>
<gene>
    <name evidence="7" type="ORF">HannXRQ_Chr05g0146871</name>
    <name evidence="6" type="ORF">HanXRQr2_Chr05g0216601</name>
</gene>
<reference evidence="6" key="3">
    <citation type="submission" date="2020-06" db="EMBL/GenBank/DDBJ databases">
        <title>Helianthus annuus Genome sequencing and assembly Release 2.</title>
        <authorList>
            <person name="Gouzy J."/>
            <person name="Langlade N."/>
            <person name="Munos S."/>
        </authorList>
    </citation>
    <scope>NUCLEOTIDE SEQUENCE</scope>
    <source>
        <tissue evidence="6">Leaves</tissue>
    </source>
</reference>
<reference evidence="6 8" key="1">
    <citation type="journal article" date="2017" name="Nature">
        <title>The sunflower genome provides insights into oil metabolism, flowering and Asterid evolution.</title>
        <authorList>
            <person name="Badouin H."/>
            <person name="Gouzy J."/>
            <person name="Grassa C.J."/>
            <person name="Murat F."/>
            <person name="Staton S.E."/>
            <person name="Cottret L."/>
            <person name="Lelandais-Briere C."/>
            <person name="Owens G.L."/>
            <person name="Carrere S."/>
            <person name="Mayjonade B."/>
            <person name="Legrand L."/>
            <person name="Gill N."/>
            <person name="Kane N.C."/>
            <person name="Bowers J.E."/>
            <person name="Hubner S."/>
            <person name="Bellec A."/>
            <person name="Berard A."/>
            <person name="Berges H."/>
            <person name="Blanchet N."/>
            <person name="Boniface M.C."/>
            <person name="Brunel D."/>
            <person name="Catrice O."/>
            <person name="Chaidir N."/>
            <person name="Claudel C."/>
            <person name="Donnadieu C."/>
            <person name="Faraut T."/>
            <person name="Fievet G."/>
            <person name="Helmstetter N."/>
            <person name="King M."/>
            <person name="Knapp S.J."/>
            <person name="Lai Z."/>
            <person name="Le Paslier M.C."/>
            <person name="Lippi Y."/>
            <person name="Lorenzon L."/>
            <person name="Mandel J.R."/>
            <person name="Marage G."/>
            <person name="Marchand G."/>
            <person name="Marquand E."/>
            <person name="Bret-Mestries E."/>
            <person name="Morien E."/>
            <person name="Nambeesan S."/>
            <person name="Nguyen T."/>
            <person name="Pegot-Espagnet P."/>
            <person name="Pouilly N."/>
            <person name="Raftis F."/>
            <person name="Sallet E."/>
            <person name="Schiex T."/>
            <person name="Thomas J."/>
            <person name="Vandecasteele C."/>
            <person name="Vares D."/>
            <person name="Vear F."/>
            <person name="Vautrin S."/>
            <person name="Crespi M."/>
            <person name="Mangin B."/>
            <person name="Burke J.M."/>
            <person name="Salse J."/>
            <person name="Munos S."/>
            <person name="Vincourt P."/>
            <person name="Rieseberg L.H."/>
            <person name="Langlade N.B."/>
        </authorList>
    </citation>
    <scope>NUCLEOTIDE SEQUENCE [LARGE SCALE GENOMIC DNA]</scope>
    <source>
        <strain evidence="8">cv. SF193</strain>
        <tissue evidence="6">Leaves</tissue>
    </source>
</reference>
<dbReference type="PROSITE" id="PS50089">
    <property type="entry name" value="ZF_RING_2"/>
    <property type="match status" value="1"/>
</dbReference>
<dbReference type="Gene3D" id="3.30.40.10">
    <property type="entry name" value="Zinc/RING finger domain, C3HC4 (zinc finger)"/>
    <property type="match status" value="1"/>
</dbReference>
<dbReference type="InParanoid" id="A0A251UPV6"/>
<dbReference type="GO" id="GO:0008270">
    <property type="term" value="F:zinc ion binding"/>
    <property type="evidence" value="ECO:0007669"/>
    <property type="project" value="UniProtKB-KW"/>
</dbReference>
<dbReference type="PANTHER" id="PTHR45969">
    <property type="entry name" value="RING ZINC FINGER PROTEIN-RELATED"/>
    <property type="match status" value="1"/>
</dbReference>
<keyword evidence="8" id="KW-1185">Reference proteome</keyword>